<dbReference type="EMBL" id="PCHB01000025">
    <property type="protein sequence ID" value="PKU93928.1"/>
    <property type="molecule type" value="Genomic_DNA"/>
</dbReference>
<dbReference type="Pfam" id="PF00535">
    <property type="entry name" value="Glycos_transf_2"/>
    <property type="match status" value="1"/>
</dbReference>
<keyword evidence="2" id="KW-0328">Glycosyltransferase</keyword>
<evidence type="ECO:0000259" key="1">
    <source>
        <dbReference type="Pfam" id="PF00535"/>
    </source>
</evidence>
<gene>
    <name evidence="2" type="ORF">CQR56_1730</name>
</gene>
<dbReference type="InterPro" id="IPR029044">
    <property type="entry name" value="Nucleotide-diphossugar_trans"/>
</dbReference>
<dbReference type="GO" id="GO:0016758">
    <property type="term" value="F:hexosyltransferase activity"/>
    <property type="evidence" value="ECO:0007669"/>
    <property type="project" value="UniProtKB-ARBA"/>
</dbReference>
<protein>
    <submittedName>
        <fullName evidence="2">Beta-1,3-N-acetylglucosaminyltransferase</fullName>
    </submittedName>
</protein>
<dbReference type="RefSeq" id="WP_101393932.1">
    <property type="nucleotide sequence ID" value="NZ_PCHB01000025.1"/>
</dbReference>
<proteinExistence type="predicted"/>
<accession>A0A2N3QQF7</accession>
<sequence length="330" mass="38311">MPLISVIIPYYNTPLNALKRCIHPFLTQSYEEVEVILVDDCSTQQYSQSITELISTAKTSMMLAKTPHNGGQNYARHTGIRMARGTYIAFLDSDDYYDMTEFEKVIDVVRLQESRLYCFNAVAVDATGKELYMENIAHEVSGSSPMKQSIRKAAALWNWVIDANLFKQNSLNTSLRIGEDLVSIIPILANADNVIPINAAPYRYVQHLSSMMKRADTEDRAMLIKGFDTMLNEHQHELAPYRDEIEWQAIWHILFWEPLQILQQQPHMATRYYRQARAWMDNVFPQWRQNPYLLTDSLAQETRFHLITKGHYMVYRTLHSVTSLIHNIQS</sequence>
<reference evidence="2 3" key="1">
    <citation type="submission" date="2017-10" db="EMBL/GenBank/DDBJ databases">
        <title>Bifidobacterium genomics.</title>
        <authorList>
            <person name="Lugli G.A."/>
            <person name="Milani C."/>
            <person name="Mancabelli L."/>
        </authorList>
    </citation>
    <scope>NUCLEOTIDE SEQUENCE [LARGE SCALE GENOMIC DNA]</scope>
    <source>
        <strain evidence="2 3">1744B</strain>
    </source>
</reference>
<keyword evidence="2" id="KW-0808">Transferase</keyword>
<dbReference type="PANTHER" id="PTHR22916">
    <property type="entry name" value="GLYCOSYLTRANSFERASE"/>
    <property type="match status" value="1"/>
</dbReference>
<evidence type="ECO:0000313" key="3">
    <source>
        <dbReference type="Proteomes" id="UP000233783"/>
    </source>
</evidence>
<dbReference type="PANTHER" id="PTHR22916:SF3">
    <property type="entry name" value="UDP-GLCNAC:BETAGAL BETA-1,3-N-ACETYLGLUCOSAMINYLTRANSFERASE-LIKE PROTEIN 1"/>
    <property type="match status" value="1"/>
</dbReference>
<dbReference type="InterPro" id="IPR001173">
    <property type="entry name" value="Glyco_trans_2-like"/>
</dbReference>
<organism evidence="2 3">
    <name type="scientific">Bifidobacterium pseudolongum subsp. globosum</name>
    <dbReference type="NCBI Taxonomy" id="1690"/>
    <lineage>
        <taxon>Bacteria</taxon>
        <taxon>Bacillati</taxon>
        <taxon>Actinomycetota</taxon>
        <taxon>Actinomycetes</taxon>
        <taxon>Bifidobacteriales</taxon>
        <taxon>Bifidobacteriaceae</taxon>
        <taxon>Bifidobacterium</taxon>
    </lineage>
</organism>
<evidence type="ECO:0000313" key="2">
    <source>
        <dbReference type="EMBL" id="PKU93928.1"/>
    </source>
</evidence>
<name>A0A2N3QQF7_9BIFI</name>
<dbReference type="Gene3D" id="3.90.550.10">
    <property type="entry name" value="Spore Coat Polysaccharide Biosynthesis Protein SpsA, Chain A"/>
    <property type="match status" value="1"/>
</dbReference>
<comment type="caution">
    <text evidence="2">The sequence shown here is derived from an EMBL/GenBank/DDBJ whole genome shotgun (WGS) entry which is preliminary data.</text>
</comment>
<dbReference type="SUPFAM" id="SSF53448">
    <property type="entry name" value="Nucleotide-diphospho-sugar transferases"/>
    <property type="match status" value="1"/>
</dbReference>
<dbReference type="Proteomes" id="UP000233783">
    <property type="component" value="Unassembled WGS sequence"/>
</dbReference>
<feature type="domain" description="Glycosyltransferase 2-like" evidence="1">
    <location>
        <begin position="5"/>
        <end position="133"/>
    </location>
</feature>
<dbReference type="AlphaFoldDB" id="A0A2N3QQF7"/>